<feature type="coiled-coil region" evidence="5">
    <location>
        <begin position="224"/>
        <end position="261"/>
    </location>
</feature>
<dbReference type="Proteomes" id="UP000030665">
    <property type="component" value="Unassembled WGS sequence"/>
</dbReference>
<evidence type="ECO:0000313" key="9">
    <source>
        <dbReference type="EMBL" id="CDW53121.1"/>
    </source>
</evidence>
<feature type="domain" description="TPX2 C-terminal" evidence="8">
    <location>
        <begin position="219"/>
        <end position="277"/>
    </location>
</feature>
<dbReference type="Pfam" id="PF06886">
    <property type="entry name" value="TPX2"/>
    <property type="match status" value="1"/>
</dbReference>
<evidence type="ECO:0000256" key="5">
    <source>
        <dbReference type="SAM" id="Coils"/>
    </source>
</evidence>
<evidence type="ECO:0000256" key="2">
    <source>
        <dbReference type="ARBA" id="ARBA00005885"/>
    </source>
</evidence>
<feature type="compositionally biased region" description="Basic and acidic residues" evidence="6">
    <location>
        <begin position="100"/>
        <end position="116"/>
    </location>
</feature>
<sequence length="305" mass="34820">MNVFFVATAVTIGVALLLKYKSAQYSSTGAIQSVDITDQRRQSVSAKLMLPRCSNSEYDFRLSERGSTATTKGVTSKRTHGDSEDLSTKSSDEVTAAMYSEREAKESGEKTPKDETSTEDVSSNEAYGTHSKSEDDAQVLNDASMLASEKKNAETKRMDFLRRVEMYTRNREARIRACRTSMDKTAKEARKFQAKPAPKFHLTKKIANSRTKTTRPQPFQLRTAERAEQRKQFENKLKQKQEAIERLLADKRRRAEELEAKEIREIRKRTVIRAQPILCELPPRRQKKGADMPHTPLSPNNFHRE</sequence>
<dbReference type="InterPro" id="IPR027329">
    <property type="entry name" value="TPX2_C"/>
</dbReference>
<evidence type="ECO:0000256" key="3">
    <source>
        <dbReference type="ARBA" id="ARBA00022490"/>
    </source>
</evidence>
<dbReference type="STRING" id="36087.A0A077YZ65"/>
<comment type="subcellular location">
    <subcellularLocation>
        <location evidence="1">Cytoplasm</location>
        <location evidence="1">Cytoskeleton</location>
    </subcellularLocation>
</comment>
<gene>
    <name evidence="9" type="ORF">TTRE_0000138401</name>
</gene>
<evidence type="ECO:0000259" key="8">
    <source>
        <dbReference type="Pfam" id="PF06886"/>
    </source>
</evidence>
<feature type="region of interest" description="Disordered" evidence="6">
    <location>
        <begin position="64"/>
        <end position="137"/>
    </location>
</feature>
<feature type="compositionally biased region" description="Basic and acidic residues" evidence="6">
    <location>
        <begin position="79"/>
        <end position="92"/>
    </location>
</feature>
<accession>A0A077YZ65</accession>
<organism evidence="9 10">
    <name type="scientific">Trichuris trichiura</name>
    <name type="common">Whipworm</name>
    <name type="synonym">Trichocephalus trichiurus</name>
    <dbReference type="NCBI Taxonomy" id="36087"/>
    <lineage>
        <taxon>Eukaryota</taxon>
        <taxon>Metazoa</taxon>
        <taxon>Ecdysozoa</taxon>
        <taxon>Nematoda</taxon>
        <taxon>Enoplea</taxon>
        <taxon>Dorylaimia</taxon>
        <taxon>Trichinellida</taxon>
        <taxon>Trichuridae</taxon>
        <taxon>Trichuris</taxon>
    </lineage>
</organism>
<name>A0A077YZ65_TRITR</name>
<protein>
    <submittedName>
        <fullName evidence="9">TPX2 domain containing protein</fullName>
    </submittedName>
</protein>
<keyword evidence="3" id="KW-0963">Cytoplasm</keyword>
<keyword evidence="4" id="KW-0206">Cytoskeleton</keyword>
<keyword evidence="7" id="KW-0732">Signal</keyword>
<evidence type="ECO:0000256" key="1">
    <source>
        <dbReference type="ARBA" id="ARBA00004245"/>
    </source>
</evidence>
<feature type="chain" id="PRO_5001728184" evidence="7">
    <location>
        <begin position="24"/>
        <end position="305"/>
    </location>
</feature>
<evidence type="ECO:0000256" key="6">
    <source>
        <dbReference type="SAM" id="MobiDB-lite"/>
    </source>
</evidence>
<dbReference type="AlphaFoldDB" id="A0A077YZ65"/>
<evidence type="ECO:0000313" key="10">
    <source>
        <dbReference type="Proteomes" id="UP000030665"/>
    </source>
</evidence>
<keyword evidence="5" id="KW-0175">Coiled coil</keyword>
<dbReference type="EMBL" id="HG805842">
    <property type="protein sequence ID" value="CDW53121.1"/>
    <property type="molecule type" value="Genomic_DNA"/>
</dbReference>
<proteinExistence type="inferred from homology"/>
<feature type="compositionally biased region" description="Polar residues" evidence="6">
    <location>
        <begin position="65"/>
        <end position="76"/>
    </location>
</feature>
<dbReference type="GO" id="GO:0005856">
    <property type="term" value="C:cytoskeleton"/>
    <property type="evidence" value="ECO:0007669"/>
    <property type="project" value="UniProtKB-SubCell"/>
</dbReference>
<reference evidence="9" key="1">
    <citation type="submission" date="2014-01" db="EMBL/GenBank/DDBJ databases">
        <authorList>
            <person name="Aslett M."/>
        </authorList>
    </citation>
    <scope>NUCLEOTIDE SEQUENCE</scope>
</reference>
<evidence type="ECO:0000256" key="7">
    <source>
        <dbReference type="SAM" id="SignalP"/>
    </source>
</evidence>
<comment type="similarity">
    <text evidence="2">Belongs to the TPX2 family.</text>
</comment>
<feature type="region of interest" description="Disordered" evidence="6">
    <location>
        <begin position="279"/>
        <end position="305"/>
    </location>
</feature>
<feature type="signal peptide" evidence="7">
    <location>
        <begin position="1"/>
        <end position="23"/>
    </location>
</feature>
<evidence type="ECO:0000256" key="4">
    <source>
        <dbReference type="ARBA" id="ARBA00023212"/>
    </source>
</evidence>
<reference evidence="9" key="2">
    <citation type="submission" date="2014-03" db="EMBL/GenBank/DDBJ databases">
        <title>The whipworm genome and dual-species transcriptomics of an intimate host-pathogen interaction.</title>
        <authorList>
            <person name="Foth B.J."/>
            <person name="Tsai I.J."/>
            <person name="Reid A.J."/>
            <person name="Bancroft A.J."/>
            <person name="Nichol S."/>
            <person name="Tracey A."/>
            <person name="Holroyd N."/>
            <person name="Cotton J.A."/>
            <person name="Stanley E.J."/>
            <person name="Zarowiecki M."/>
            <person name="Liu J.Z."/>
            <person name="Huckvale T."/>
            <person name="Cooper P.J."/>
            <person name="Grencis R.K."/>
            <person name="Berriman M."/>
        </authorList>
    </citation>
    <scope>NUCLEOTIDE SEQUENCE [LARGE SCALE GENOMIC DNA]</scope>
</reference>
<keyword evidence="10" id="KW-1185">Reference proteome</keyword>